<gene>
    <name evidence="1" type="ORF">D1B32_02355</name>
</gene>
<comment type="caution">
    <text evidence="1">The sequence shown here is derived from an EMBL/GenBank/DDBJ whole genome shotgun (WGS) entry which is preliminary data.</text>
</comment>
<evidence type="ECO:0000313" key="1">
    <source>
        <dbReference type="EMBL" id="RHW35486.1"/>
    </source>
</evidence>
<keyword evidence="2" id="KW-1185">Reference proteome</keyword>
<evidence type="ECO:0000313" key="2">
    <source>
        <dbReference type="Proteomes" id="UP000285456"/>
    </source>
</evidence>
<dbReference type="EMBL" id="QWEH01000001">
    <property type="protein sequence ID" value="RHW35486.1"/>
    <property type="molecule type" value="Genomic_DNA"/>
</dbReference>
<protein>
    <submittedName>
        <fullName evidence="1">Uncharacterized protein</fullName>
    </submittedName>
</protein>
<name>A0A417YP38_9BACI</name>
<organism evidence="1 2">
    <name type="scientific">Oceanobacillus profundus</name>
    <dbReference type="NCBI Taxonomy" id="372463"/>
    <lineage>
        <taxon>Bacteria</taxon>
        <taxon>Bacillati</taxon>
        <taxon>Bacillota</taxon>
        <taxon>Bacilli</taxon>
        <taxon>Bacillales</taxon>
        <taxon>Bacillaceae</taxon>
        <taxon>Oceanobacillus</taxon>
    </lineage>
</organism>
<reference evidence="1 2" key="1">
    <citation type="journal article" date="2007" name="Int. J. Syst. Evol. Microbiol.">
        <title>Oceanobacillus profundus sp. nov., isolated from a deep-sea sediment core.</title>
        <authorList>
            <person name="Kim Y.G."/>
            <person name="Choi D.H."/>
            <person name="Hyun S."/>
            <person name="Cho B.C."/>
        </authorList>
    </citation>
    <scope>NUCLEOTIDE SEQUENCE [LARGE SCALE GENOMIC DNA]</scope>
    <source>
        <strain evidence="1 2">DSM 18246</strain>
    </source>
</reference>
<dbReference type="Proteomes" id="UP000285456">
    <property type="component" value="Unassembled WGS sequence"/>
</dbReference>
<accession>A0A417YP38</accession>
<sequence length="63" mass="7581">MLFIINSSFEMFTIAISLTIFKEDIRINDEIIDKNPIFMVQTNQLWFYCYIFFQTNEKGALFI</sequence>
<dbReference type="AlphaFoldDB" id="A0A417YP38"/>
<proteinExistence type="predicted"/>